<dbReference type="InterPro" id="IPR004176">
    <property type="entry name" value="Clp_R_N"/>
</dbReference>
<keyword evidence="4" id="KW-0175">Coiled coil</keyword>
<reference evidence="7" key="1">
    <citation type="submission" date="2004-08" db="EMBL/GenBank/DDBJ databases">
        <title>Arabidopsis ORF clones.</title>
        <authorList>
            <person name="Cheuk R."/>
            <person name="Chen H."/>
            <person name="Kim C.J."/>
            <person name="Shinn P."/>
            <person name="Ecker J.R."/>
        </authorList>
    </citation>
    <scope>NUCLEOTIDE SEQUENCE</scope>
</reference>
<protein>
    <submittedName>
        <fullName evidence="7">At3g52490</fullName>
    </submittedName>
</protein>
<dbReference type="ExpressionAtlas" id="Q66GL9">
    <property type="expression patterns" value="baseline and differential"/>
</dbReference>
<dbReference type="SUPFAM" id="SSF52540">
    <property type="entry name" value="P-loop containing nucleoside triphosphate hydrolases"/>
    <property type="match status" value="1"/>
</dbReference>
<feature type="domain" description="Clp R" evidence="6">
    <location>
        <begin position="8"/>
        <end position="171"/>
    </location>
</feature>
<dbReference type="Pfam" id="PF23569">
    <property type="entry name" value="NBD_SMAX1"/>
    <property type="match status" value="2"/>
</dbReference>
<accession>Q66GL9</accession>
<dbReference type="PANTHER" id="PTHR43572">
    <property type="entry name" value="CHAPERONE PROTEIN CLPD, CHLOROPLASTIC"/>
    <property type="match status" value="1"/>
</dbReference>
<evidence type="ECO:0000256" key="3">
    <source>
        <dbReference type="PROSITE-ProRule" id="PRU01251"/>
    </source>
</evidence>
<organism evidence="7">
    <name type="scientific">Arabidopsis thaliana</name>
    <name type="common">Mouse-ear cress</name>
    <dbReference type="NCBI Taxonomy" id="3702"/>
    <lineage>
        <taxon>Eukaryota</taxon>
        <taxon>Viridiplantae</taxon>
        <taxon>Streptophyta</taxon>
        <taxon>Embryophyta</taxon>
        <taxon>Tracheophyta</taxon>
        <taxon>Spermatophyta</taxon>
        <taxon>Magnoliopsida</taxon>
        <taxon>eudicotyledons</taxon>
        <taxon>Gunneridae</taxon>
        <taxon>Pentapetalae</taxon>
        <taxon>rosids</taxon>
        <taxon>malvids</taxon>
        <taxon>Brassicales</taxon>
        <taxon>Brassicaceae</taxon>
        <taxon>Camelineae</taxon>
        <taxon>Arabidopsis</taxon>
    </lineage>
</organism>
<feature type="region of interest" description="Disordered" evidence="5">
    <location>
        <begin position="772"/>
        <end position="791"/>
    </location>
</feature>
<evidence type="ECO:0000256" key="2">
    <source>
        <dbReference type="ARBA" id="ARBA00022737"/>
    </source>
</evidence>
<evidence type="ECO:0000256" key="4">
    <source>
        <dbReference type="SAM" id="Coils"/>
    </source>
</evidence>
<feature type="coiled-coil region" evidence="4">
    <location>
        <begin position="259"/>
        <end position="297"/>
    </location>
</feature>
<evidence type="ECO:0000259" key="6">
    <source>
        <dbReference type="PROSITE" id="PS51903"/>
    </source>
</evidence>
<dbReference type="AlphaFoldDB" id="Q66GL9"/>
<evidence type="ECO:0000256" key="1">
    <source>
        <dbReference type="ARBA" id="ARBA00008675"/>
    </source>
</evidence>
<dbReference type="PROSITE" id="PS51903">
    <property type="entry name" value="CLP_R"/>
    <property type="match status" value="1"/>
</dbReference>
<keyword evidence="2 3" id="KW-0677">Repeat</keyword>
<dbReference type="SUPFAM" id="SSF81923">
    <property type="entry name" value="Double Clp-N motif"/>
    <property type="match status" value="1"/>
</dbReference>
<dbReference type="InterPro" id="IPR051650">
    <property type="entry name" value="SL_signaling_regulator"/>
</dbReference>
<proteinExistence type="evidence at transcript level"/>
<dbReference type="EMBL" id="BT015383">
    <property type="protein sequence ID" value="AAU05506.1"/>
    <property type="molecule type" value="mRNA"/>
</dbReference>
<dbReference type="InterPro" id="IPR027417">
    <property type="entry name" value="P-loop_NTPase"/>
</dbReference>
<evidence type="ECO:0000313" key="7">
    <source>
        <dbReference type="EMBL" id="AAU05506.1"/>
    </source>
</evidence>
<evidence type="ECO:0000256" key="5">
    <source>
        <dbReference type="SAM" id="MobiDB-lite"/>
    </source>
</evidence>
<dbReference type="InterPro" id="IPR058680">
    <property type="entry name" value="NBD_SMAX1-like"/>
</dbReference>
<dbReference type="Gene3D" id="1.10.1780.10">
    <property type="entry name" value="Clp, N-terminal domain"/>
    <property type="match status" value="1"/>
</dbReference>
<dbReference type="PANTHER" id="PTHR43572:SF31">
    <property type="entry name" value="PROTEIN SMAX1-LIKE 3"/>
    <property type="match status" value="1"/>
</dbReference>
<dbReference type="InterPro" id="IPR036628">
    <property type="entry name" value="Clp_N_dom_sf"/>
</dbReference>
<sequence>MRAGGCTVEQALTADAANVVKQAMGLARRRGHAQVTPLHVASTMLSAPTGLLRTACLQSHTHPLQCRALELCFNVALNRLPTSTGSPMLGVPTSPFPSISNALGAAFKRAQAHQRRGSIESQQQPILAVKIEVEQLIISILDDPSVSRVMREAGFSSPQVKTKVEQAVSLEICSKTTSSSKPKEGKLLTPVRNEDVMNVINNLVDKKRRNFVIVGECLATIDGVVKTVMEKVDKKDVPEVLKDVKFITLSFSSFGQPSRADVERKLEELEADVERKLEELEADVERKLEELETLVKSCVGKGVILNLGDLNWFVESRTRGSSLYNNNDSYCVVEHMIMEIGKLACGLVMGDHGRFWLMGLATSQTYVRCKSGQPSLESLWCLTTLTIPATSNSLRLSLVSESELEVKKSENVSLQLQQSSDQLSFCEECSVKFESEARFLKSSNSNVTTVALPAWLQQYKKENQNSHTDSDSIKELVVKWNSICDSIHKRPSLKTLTLSSPTSSFSGSTQPSISTLHHLQTNGDWPVIETNTHRHHSVVHETSHLRLFIPEHDSEQKTELVCSNPNSTMNSEASSSDAMELEHASSRFKEMNAENLATLCAALESKVPWQKDLVPELAKTVLKCRSGSSTRKINGNEDKKEDTWMFFQGLDVDAKEKIARELAKLVFGSQDSFVSICLSSFSSTRSDSAEDLRNKRLRDEQSLSYIERFSEAVSLDPNRVILVEDIEQADYLSQVGFKRAVERGRVCNSSGEEASLKDAIVILSCERFRSRSRACSPPSNQKSDGSDQPEDKNVATCVALDLNLSIDSAYVCEEESCDEIGLLEAVDARFHFKCSST</sequence>
<name>Q66GL9_ARATH</name>
<dbReference type="Pfam" id="PF02861">
    <property type="entry name" value="Clp_N"/>
    <property type="match status" value="1"/>
</dbReference>
<dbReference type="Gene3D" id="3.40.50.300">
    <property type="entry name" value="P-loop containing nucleotide triphosphate hydrolases"/>
    <property type="match status" value="1"/>
</dbReference>
<comment type="similarity">
    <text evidence="1">Belongs to the ClpA/ClpB family.</text>
</comment>